<evidence type="ECO:0000259" key="1">
    <source>
        <dbReference type="Pfam" id="PF18511"/>
    </source>
</evidence>
<reference evidence="2" key="2">
    <citation type="journal article" date="2023" name="Int. J. Mol. Sci.">
        <title>De Novo Assembly and Annotation of 11 Diverse Shrub Willow (Salix) Genomes Reveals Novel Gene Organization in Sex-Linked Regions.</title>
        <authorList>
            <person name="Hyden B."/>
            <person name="Feng K."/>
            <person name="Yates T.B."/>
            <person name="Jawdy S."/>
            <person name="Cereghino C."/>
            <person name="Smart L.B."/>
            <person name="Muchero W."/>
        </authorList>
    </citation>
    <scope>NUCLEOTIDE SEQUENCE [LARGE SCALE GENOMIC DNA]</scope>
    <source>
        <tissue evidence="2">Shoot tip</tissue>
    </source>
</reference>
<dbReference type="Gene3D" id="3.80.10.10">
    <property type="entry name" value="Ribonuclease Inhibitor"/>
    <property type="match status" value="1"/>
</dbReference>
<dbReference type="InterPro" id="IPR006553">
    <property type="entry name" value="Leu-rich_rpt_Cys-con_subtyp"/>
</dbReference>
<dbReference type="InterPro" id="IPR032675">
    <property type="entry name" value="LRR_dom_sf"/>
</dbReference>
<dbReference type="AlphaFoldDB" id="A0A9Q0U7L1"/>
<accession>A0A9Q0U7L1</accession>
<dbReference type="EMBL" id="JAPFFL010000005">
    <property type="protein sequence ID" value="KAJ6724898.1"/>
    <property type="molecule type" value="Genomic_DNA"/>
</dbReference>
<dbReference type="InterPro" id="IPR041567">
    <property type="entry name" value="COI1_F-box"/>
</dbReference>
<dbReference type="SMART" id="SM00367">
    <property type="entry name" value="LRR_CC"/>
    <property type="match status" value="2"/>
</dbReference>
<comment type="caution">
    <text evidence="2">The sequence shown here is derived from an EMBL/GenBank/DDBJ whole genome shotgun (WGS) entry which is preliminary data.</text>
</comment>
<dbReference type="GO" id="GO:0031146">
    <property type="term" value="P:SCF-dependent proteasomal ubiquitin-dependent protein catabolic process"/>
    <property type="evidence" value="ECO:0007669"/>
    <property type="project" value="TreeGrafter"/>
</dbReference>
<proteinExistence type="predicted"/>
<dbReference type="FunFam" id="1.20.1280.50:FF:000023">
    <property type="entry name" value="F-box/LRR-repeat protein 4"/>
    <property type="match status" value="1"/>
</dbReference>
<sequence>MAADHEQVEEIMARSFNNNVHFHDIPDAILSSIFSLITDTRSRNAMSLVCLKWHLIERSTRTFLSLRGNIRDLFLLPTCFRAVTNLDLSLVSPWGSPILDSSQNTALLAQALRWTFPSVVTLTVYARNPSILKFLAPQWPHLRQVKLVRWHQRSSTTLGFDFLALFEHCHSLASLDLSHFYNWTEDLPPALEAYPSVAASLSHLNILNYTSAQGFKSHELLAITSACPNLREFLATCIFDHRYFGSVGDETLLSLATNCPRLSLLHLVDSSSMSAARGNPDNDGYTTEDARIRQNMLIEMFSALPLLEELVLDVCHNVRDTWVALEMLNSKCPRLKSLKLGQFHGVCKGIDARPDGIALCSRLESLSIKNCADLTDSGLISISLGCPRLTKFEVQGCKKITRLGMTKVASILRKTLTEVKISCCKHLNTVTSLQALEPIQDSLQRLHIDCVWEMVEQSGSEATSSSAKSAGLKCSEKRRGIWEETNLKKKYKKYNGNGDGYASSTWEKLQCLSLWIEAGELLNPLALAGLDDCPVLEEIQIKVEGDCRHQSSPSPPDDFGLSSLRCYPRLSKMELDCQTAIGYALTAPSGHGDLSPWERFYLNGIGKLNLAELNYWPPQDIDVNRRSLSLPAAGLLAQCRTMRKLFVHGTANEHLLMFLLKVQTLRDFQLREDYYPAPENDTSTEMRIDSCSRFEDALNRRAIPD</sequence>
<dbReference type="Pfam" id="PF18511">
    <property type="entry name" value="F-box_5"/>
    <property type="match status" value="1"/>
</dbReference>
<feature type="domain" description="COI1 F-box" evidence="1">
    <location>
        <begin position="25"/>
        <end position="62"/>
    </location>
</feature>
<name>A0A9Q0U7L1_SALVM</name>
<evidence type="ECO:0000313" key="2">
    <source>
        <dbReference type="EMBL" id="KAJ6724898.1"/>
    </source>
</evidence>
<dbReference type="SUPFAM" id="SSF52047">
    <property type="entry name" value="RNI-like"/>
    <property type="match status" value="1"/>
</dbReference>
<dbReference type="PANTHER" id="PTHR13318:SF253">
    <property type="entry name" value="COI1 F-BOX DOMAIN-CONTAINING PROTEIN"/>
    <property type="match status" value="1"/>
</dbReference>
<organism evidence="2 3">
    <name type="scientific">Salix viminalis</name>
    <name type="common">Common osier</name>
    <name type="synonym">Basket willow</name>
    <dbReference type="NCBI Taxonomy" id="40686"/>
    <lineage>
        <taxon>Eukaryota</taxon>
        <taxon>Viridiplantae</taxon>
        <taxon>Streptophyta</taxon>
        <taxon>Embryophyta</taxon>
        <taxon>Tracheophyta</taxon>
        <taxon>Spermatophyta</taxon>
        <taxon>Magnoliopsida</taxon>
        <taxon>eudicotyledons</taxon>
        <taxon>Gunneridae</taxon>
        <taxon>Pentapetalae</taxon>
        <taxon>rosids</taxon>
        <taxon>fabids</taxon>
        <taxon>Malpighiales</taxon>
        <taxon>Salicaceae</taxon>
        <taxon>Saliceae</taxon>
        <taxon>Salix</taxon>
    </lineage>
</organism>
<dbReference type="OrthoDB" id="550575at2759"/>
<reference evidence="2" key="1">
    <citation type="submission" date="2022-11" db="EMBL/GenBank/DDBJ databases">
        <authorList>
            <person name="Hyden B.L."/>
            <person name="Feng K."/>
            <person name="Yates T."/>
            <person name="Jawdy S."/>
            <person name="Smart L.B."/>
            <person name="Muchero W."/>
        </authorList>
    </citation>
    <scope>NUCLEOTIDE SEQUENCE</scope>
    <source>
        <tissue evidence="2">Shoot tip</tissue>
    </source>
</reference>
<dbReference type="CDD" id="cd22159">
    <property type="entry name" value="F-box_AtTIR1-like"/>
    <property type="match status" value="1"/>
</dbReference>
<dbReference type="Proteomes" id="UP001151529">
    <property type="component" value="Chromosome 11"/>
</dbReference>
<evidence type="ECO:0000313" key="3">
    <source>
        <dbReference type="Proteomes" id="UP001151529"/>
    </source>
</evidence>
<protein>
    <recommendedName>
        <fullName evidence="1">COI1 F-box domain-containing protein</fullName>
    </recommendedName>
</protein>
<dbReference type="GO" id="GO:0019005">
    <property type="term" value="C:SCF ubiquitin ligase complex"/>
    <property type="evidence" value="ECO:0007669"/>
    <property type="project" value="TreeGrafter"/>
</dbReference>
<dbReference type="GO" id="GO:0005634">
    <property type="term" value="C:nucleus"/>
    <property type="evidence" value="ECO:0007669"/>
    <property type="project" value="TreeGrafter"/>
</dbReference>
<gene>
    <name evidence="2" type="ORF">OIU85_022781</name>
</gene>
<keyword evidence="3" id="KW-1185">Reference proteome</keyword>
<dbReference type="PANTHER" id="PTHR13318">
    <property type="entry name" value="PARTNER OF PAIRED, ISOFORM B-RELATED"/>
    <property type="match status" value="1"/>
</dbReference>
<dbReference type="Gene3D" id="1.20.1280.50">
    <property type="match status" value="1"/>
</dbReference>